<dbReference type="PANTHER" id="PTHR43649">
    <property type="entry name" value="ARABINOSE-BINDING PROTEIN-RELATED"/>
    <property type="match status" value="1"/>
</dbReference>
<evidence type="ECO:0000256" key="1">
    <source>
        <dbReference type="ARBA" id="ARBA00004196"/>
    </source>
</evidence>
<dbReference type="AlphaFoldDB" id="A0A8J6PK79"/>
<dbReference type="GO" id="GO:0030313">
    <property type="term" value="C:cell envelope"/>
    <property type="evidence" value="ECO:0007669"/>
    <property type="project" value="UniProtKB-SubCell"/>
</dbReference>
<dbReference type="Gene3D" id="3.40.190.10">
    <property type="entry name" value="Periplasmic binding protein-like II"/>
    <property type="match status" value="2"/>
</dbReference>
<evidence type="ECO:0000313" key="8">
    <source>
        <dbReference type="Proteomes" id="UP000632659"/>
    </source>
</evidence>
<dbReference type="InterPro" id="IPR050490">
    <property type="entry name" value="Bact_solute-bd_prot1"/>
</dbReference>
<sequence length="591" mass="66551">MKRTKLLSKTALLMAMILACTSCGNTPNDEDNSGSGSGDGKTVTLKVMSASTNPNGTGPMDNEVAKIIEQDVGIVMDLIPTTEQDCQQQLPALIASNDLPDVFFIPETDTMKYIDMMHQGGQILALDDYLEEYAPNMMSDPLAQASIELKKSTLSPDGKLYAIGMQRGTYDSGLQPVVGQFIRWDLYKELGYPELKDYDTDLLEVLAQMQELENENNEGEKVYAVGGWFGDAQGWGDWHITYNLAYAEGYTCLTPGDRILYSDIATNEVVETNAQTDKDSLFWRAVKWYNKAYQMGILDPDSFTQKQDQYEDKVKTGRYLYINPGWEIQSVHDYFDSTGQTDKGFTCLPPMTDDTDKFTLYRYYIAGQFNYGVSANCKYPEKAVSLLDWFSSYDNARICYDGPEGNHWETVDGVPTPKEEYLDIDRADPEIQKTEGLNIMDKLIGYGYGTIDPKTGTAIDLYSSSTQAIEKKMRTVHKDMLSHYGYDTMPEMYEALSPGGTIDMTVYNLGSLPEELQTLDASLQSYQFKNLFKCIMAKDDAEFEKLQDEYIDGLDAFKIDEIYEYWLGVAKQQQEELKPVISQAAEALGIE</sequence>
<dbReference type="PROSITE" id="PS51257">
    <property type="entry name" value="PROKAR_LIPOPROTEIN"/>
    <property type="match status" value="1"/>
</dbReference>
<evidence type="ECO:0000256" key="6">
    <source>
        <dbReference type="SAM" id="SignalP"/>
    </source>
</evidence>
<dbReference type="EMBL" id="JACRTL010000005">
    <property type="protein sequence ID" value="MBC8611285.1"/>
    <property type="molecule type" value="Genomic_DNA"/>
</dbReference>
<keyword evidence="3" id="KW-0813">Transport</keyword>
<comment type="similarity">
    <text evidence="2">Belongs to the bacterial solute-binding protein 1 family.</text>
</comment>
<feature type="coiled-coil region" evidence="5">
    <location>
        <begin position="195"/>
        <end position="222"/>
    </location>
</feature>
<dbReference type="Proteomes" id="UP000632659">
    <property type="component" value="Unassembled WGS sequence"/>
</dbReference>
<keyword evidence="8" id="KW-1185">Reference proteome</keyword>
<dbReference type="OrthoDB" id="54751at2"/>
<dbReference type="PANTHER" id="PTHR43649:SF31">
    <property type="entry name" value="SN-GLYCEROL-3-PHOSPHATE-BINDING PERIPLASMIC PROTEIN UGPB"/>
    <property type="match status" value="1"/>
</dbReference>
<organism evidence="7 8">
    <name type="scientific">Massiliimalia timonensis</name>
    <dbReference type="NCBI Taxonomy" id="1987501"/>
    <lineage>
        <taxon>Bacteria</taxon>
        <taxon>Bacillati</taxon>
        <taxon>Bacillota</taxon>
        <taxon>Clostridia</taxon>
        <taxon>Eubacteriales</taxon>
        <taxon>Oscillospiraceae</taxon>
        <taxon>Massiliimalia</taxon>
    </lineage>
</organism>
<accession>A0A8J6PK79</accession>
<dbReference type="SUPFAM" id="SSF53850">
    <property type="entry name" value="Periplasmic binding protein-like II"/>
    <property type="match status" value="1"/>
</dbReference>
<evidence type="ECO:0000313" key="7">
    <source>
        <dbReference type="EMBL" id="MBC8611285.1"/>
    </source>
</evidence>
<evidence type="ECO:0000256" key="2">
    <source>
        <dbReference type="ARBA" id="ARBA00008520"/>
    </source>
</evidence>
<dbReference type="InterPro" id="IPR006059">
    <property type="entry name" value="SBP"/>
</dbReference>
<name>A0A8J6PK79_9FIRM</name>
<protein>
    <submittedName>
        <fullName evidence="7">Extracellular solute-binding protein</fullName>
    </submittedName>
</protein>
<evidence type="ECO:0000256" key="3">
    <source>
        <dbReference type="ARBA" id="ARBA00022448"/>
    </source>
</evidence>
<keyword evidence="5" id="KW-0175">Coiled coil</keyword>
<comment type="caution">
    <text evidence="7">The sequence shown here is derived from an EMBL/GenBank/DDBJ whole genome shotgun (WGS) entry which is preliminary data.</text>
</comment>
<proteinExistence type="inferred from homology"/>
<evidence type="ECO:0000256" key="4">
    <source>
        <dbReference type="ARBA" id="ARBA00022729"/>
    </source>
</evidence>
<feature type="chain" id="PRO_5035235456" evidence="6">
    <location>
        <begin position="25"/>
        <end position="591"/>
    </location>
</feature>
<reference evidence="7" key="1">
    <citation type="submission" date="2020-08" db="EMBL/GenBank/DDBJ databases">
        <title>Genome public.</title>
        <authorList>
            <person name="Liu C."/>
            <person name="Sun Q."/>
        </authorList>
    </citation>
    <scope>NUCLEOTIDE SEQUENCE</scope>
    <source>
        <strain evidence="7">NSJ-15</strain>
    </source>
</reference>
<keyword evidence="4 6" id="KW-0732">Signal</keyword>
<gene>
    <name evidence="7" type="ORF">H8702_09210</name>
</gene>
<dbReference type="RefSeq" id="WP_093987693.1">
    <property type="nucleotide sequence ID" value="NZ_FYDD01000002.1"/>
</dbReference>
<dbReference type="Pfam" id="PF01547">
    <property type="entry name" value="SBP_bac_1"/>
    <property type="match status" value="1"/>
</dbReference>
<evidence type="ECO:0000256" key="5">
    <source>
        <dbReference type="SAM" id="Coils"/>
    </source>
</evidence>
<comment type="subcellular location">
    <subcellularLocation>
        <location evidence="1">Cell envelope</location>
    </subcellularLocation>
</comment>
<feature type="signal peptide" evidence="6">
    <location>
        <begin position="1"/>
        <end position="24"/>
    </location>
</feature>